<dbReference type="PANTHER" id="PTHR35458:SF8">
    <property type="entry name" value="SLR0650 PROTEIN"/>
    <property type="match status" value="1"/>
</dbReference>
<dbReference type="Proteomes" id="UP000229385">
    <property type="component" value="Unassembled WGS sequence"/>
</dbReference>
<feature type="domain" description="NYN" evidence="2">
    <location>
        <begin position="8"/>
        <end position="154"/>
    </location>
</feature>
<dbReference type="GO" id="GO:0004540">
    <property type="term" value="F:RNA nuclease activity"/>
    <property type="evidence" value="ECO:0007669"/>
    <property type="project" value="InterPro"/>
</dbReference>
<dbReference type="Pfam" id="PF01936">
    <property type="entry name" value="NYN"/>
    <property type="match status" value="1"/>
</dbReference>
<evidence type="ECO:0000259" key="2">
    <source>
        <dbReference type="Pfam" id="PF01936"/>
    </source>
</evidence>
<protein>
    <recommendedName>
        <fullName evidence="2">NYN domain-containing protein</fullName>
    </recommendedName>
</protein>
<feature type="compositionally biased region" description="Basic and acidic residues" evidence="1">
    <location>
        <begin position="174"/>
        <end position="186"/>
    </location>
</feature>
<organism evidence="3 4">
    <name type="scientific">Candidatus Uhrbacteria bacterium CG_4_9_14_3_um_filter_50_9</name>
    <dbReference type="NCBI Taxonomy" id="1975035"/>
    <lineage>
        <taxon>Bacteria</taxon>
        <taxon>Candidatus Uhriibacteriota</taxon>
    </lineage>
</organism>
<feature type="region of interest" description="Disordered" evidence="1">
    <location>
        <begin position="162"/>
        <end position="191"/>
    </location>
</feature>
<dbReference type="PANTHER" id="PTHR35458">
    <property type="entry name" value="SLR0755 PROTEIN"/>
    <property type="match status" value="1"/>
</dbReference>
<proteinExistence type="predicted"/>
<evidence type="ECO:0000256" key="1">
    <source>
        <dbReference type="SAM" id="MobiDB-lite"/>
    </source>
</evidence>
<sequence>MFKHPDQRVGVFIDTQNMYYSARNLHKRKVNFKNIVEDAVSGRRLVRANAYVVRTQTEEERPFFEALQKAGIETREKDLQEYESGAKKADWDVGIAMDIVQMLDMLDVVVLASGDGDFIPLVEYCQSRGRMVELMAFGATTSTNLLDYVHDYTNLSENKRRYLIGPPAGRGSKKKEEKGGEGEKKRSWPQVPFLWIQKKTIKKKAEHVD</sequence>
<dbReference type="InterPro" id="IPR047140">
    <property type="entry name" value="LabA"/>
</dbReference>
<dbReference type="InterPro" id="IPR021139">
    <property type="entry name" value="NYN"/>
</dbReference>
<dbReference type="CDD" id="cd10911">
    <property type="entry name" value="PIN_LabA"/>
    <property type="match status" value="1"/>
</dbReference>
<accession>A0A2M7XBF5</accession>
<comment type="caution">
    <text evidence="3">The sequence shown here is derived from an EMBL/GenBank/DDBJ whole genome shotgun (WGS) entry which is preliminary data.</text>
</comment>
<name>A0A2M7XBF5_9BACT</name>
<gene>
    <name evidence="3" type="ORF">CO174_04430</name>
</gene>
<dbReference type="Gene3D" id="3.40.50.1010">
    <property type="entry name" value="5'-nuclease"/>
    <property type="match status" value="1"/>
</dbReference>
<reference evidence="4" key="1">
    <citation type="submission" date="2017-09" db="EMBL/GenBank/DDBJ databases">
        <title>Depth-based differentiation of microbial function through sediment-hosted aquifers and enrichment of novel symbionts in the deep terrestrial subsurface.</title>
        <authorList>
            <person name="Probst A.J."/>
            <person name="Ladd B."/>
            <person name="Jarett J.K."/>
            <person name="Geller-Mcgrath D.E."/>
            <person name="Sieber C.M.K."/>
            <person name="Emerson J.B."/>
            <person name="Anantharaman K."/>
            <person name="Thomas B.C."/>
            <person name="Malmstrom R."/>
            <person name="Stieglmeier M."/>
            <person name="Klingl A."/>
            <person name="Woyke T."/>
            <person name="Ryan C.M."/>
            <person name="Banfield J.F."/>
        </authorList>
    </citation>
    <scope>NUCLEOTIDE SEQUENCE [LARGE SCALE GENOMIC DNA]</scope>
</reference>
<dbReference type="AlphaFoldDB" id="A0A2M7XBF5"/>
<evidence type="ECO:0000313" key="3">
    <source>
        <dbReference type="EMBL" id="PJA45182.1"/>
    </source>
</evidence>
<evidence type="ECO:0000313" key="4">
    <source>
        <dbReference type="Proteomes" id="UP000229385"/>
    </source>
</evidence>
<dbReference type="EMBL" id="PFWU01000047">
    <property type="protein sequence ID" value="PJA45182.1"/>
    <property type="molecule type" value="Genomic_DNA"/>
</dbReference>